<protein>
    <submittedName>
        <fullName evidence="1">Alkaline phosphatase domain protein</fullName>
        <ecNumber evidence="1">3.1.3.1</ecNumber>
    </submittedName>
</protein>
<proteinExistence type="predicted"/>
<dbReference type="EMBL" id="JOVO01000009">
    <property type="protein sequence ID" value="KFJ41290.1"/>
    <property type="molecule type" value="Genomic_DNA"/>
</dbReference>
<dbReference type="EC" id="3.1.3.1" evidence="1"/>
<name>A0AAW3D4L9_FRATU</name>
<dbReference type="InterPro" id="IPR036259">
    <property type="entry name" value="MFS_trans_sf"/>
</dbReference>
<accession>A0AAW3D4L9</accession>
<evidence type="ECO:0000313" key="2">
    <source>
        <dbReference type="Proteomes" id="UP000028987"/>
    </source>
</evidence>
<dbReference type="AlphaFoldDB" id="A0AAW3D4L9"/>
<sequence length="32" mass="3414">MLVFGELCISPVGLALVTRLAPEHLKSTMMGV</sequence>
<organism evidence="1 2">
    <name type="scientific">Francisella tularensis</name>
    <dbReference type="NCBI Taxonomy" id="263"/>
    <lineage>
        <taxon>Bacteria</taxon>
        <taxon>Pseudomonadati</taxon>
        <taxon>Pseudomonadota</taxon>
        <taxon>Gammaproteobacteria</taxon>
        <taxon>Thiotrichales</taxon>
        <taxon>Francisellaceae</taxon>
        <taxon>Francisella</taxon>
    </lineage>
</organism>
<dbReference type="Gene3D" id="1.20.1250.20">
    <property type="entry name" value="MFS general substrate transporter like domains"/>
    <property type="match status" value="1"/>
</dbReference>
<keyword evidence="1" id="KW-0378">Hydrolase</keyword>
<dbReference type="GO" id="GO:0004035">
    <property type="term" value="F:alkaline phosphatase activity"/>
    <property type="evidence" value="ECO:0007669"/>
    <property type="project" value="UniProtKB-EC"/>
</dbReference>
<comment type="caution">
    <text evidence="1">The sequence shown here is derived from an EMBL/GenBank/DDBJ whole genome shotgun (WGS) entry which is preliminary data.</text>
</comment>
<gene>
    <name evidence="1" type="ORF">DR87_1134</name>
</gene>
<dbReference type="Proteomes" id="UP000028987">
    <property type="component" value="Unassembled WGS sequence"/>
</dbReference>
<evidence type="ECO:0000313" key="1">
    <source>
        <dbReference type="EMBL" id="KFJ41290.1"/>
    </source>
</evidence>
<reference evidence="1 2" key="1">
    <citation type="submission" date="2014-06" db="EMBL/GenBank/DDBJ databases">
        <authorList>
            <person name="Bishop-Lilly K.A."/>
            <person name="Broomall S.M."/>
            <person name="Chain P.S."/>
            <person name="Chertkov O."/>
            <person name="Coyne S.R."/>
            <person name="Daligault H.E."/>
            <person name="Davenport K.W."/>
            <person name="Erkkila T."/>
            <person name="Frey K.G."/>
            <person name="Gibbons H.S."/>
            <person name="Gu W."/>
            <person name="Jaissle J."/>
            <person name="Johnson S.L."/>
            <person name="Koroleva G.I."/>
            <person name="Ladner J.T."/>
            <person name="Lo C.-C."/>
            <person name="Minogue T.D."/>
            <person name="Munk C."/>
            <person name="Palacios G.F."/>
            <person name="Redden C.L."/>
            <person name="Rosenzweig C.N."/>
            <person name="Scholz M.B."/>
            <person name="Teshima H."/>
            <person name="Xu Y."/>
        </authorList>
    </citation>
    <scope>NUCLEOTIDE SEQUENCE [LARGE SCALE GENOMIC DNA]</scope>
    <source>
        <strain evidence="1 2">FTZ</strain>
    </source>
</reference>